<evidence type="ECO:0000313" key="2">
    <source>
        <dbReference type="EMBL" id="QEH36771.1"/>
    </source>
</evidence>
<dbReference type="PANTHER" id="PTHR14119:SF3">
    <property type="entry name" value="ISOCHORISMATASE DOMAIN-CONTAINING PROTEIN 2"/>
    <property type="match status" value="1"/>
</dbReference>
<dbReference type="KEGG" id="agv:OJF2_53560"/>
<evidence type="ECO:0000259" key="1">
    <source>
        <dbReference type="Pfam" id="PF00857"/>
    </source>
</evidence>
<dbReference type="EMBL" id="CP042997">
    <property type="protein sequence ID" value="QEH36771.1"/>
    <property type="molecule type" value="Genomic_DNA"/>
</dbReference>
<name>A0A5B9W9L7_9BACT</name>
<dbReference type="RefSeq" id="WP_148596418.1">
    <property type="nucleotide sequence ID" value="NZ_CP042997.1"/>
</dbReference>
<dbReference type="SUPFAM" id="SSF52499">
    <property type="entry name" value="Isochorismatase-like hydrolases"/>
    <property type="match status" value="1"/>
</dbReference>
<dbReference type="InterPro" id="IPR036380">
    <property type="entry name" value="Isochorismatase-like_sf"/>
</dbReference>
<dbReference type="AlphaFoldDB" id="A0A5B9W9L7"/>
<protein>
    <submittedName>
        <fullName evidence="2">Isochorismatase family protein</fullName>
    </submittedName>
</protein>
<dbReference type="PANTHER" id="PTHR14119">
    <property type="entry name" value="HYDROLASE"/>
    <property type="match status" value="1"/>
</dbReference>
<gene>
    <name evidence="2" type="ORF">OJF2_53560</name>
</gene>
<feature type="domain" description="Isochorismatase-like" evidence="1">
    <location>
        <begin position="13"/>
        <end position="159"/>
    </location>
</feature>
<dbReference type="Pfam" id="PF00857">
    <property type="entry name" value="Isochorismatase"/>
    <property type="match status" value="1"/>
</dbReference>
<evidence type="ECO:0000313" key="3">
    <source>
        <dbReference type="Proteomes" id="UP000324233"/>
    </source>
</evidence>
<dbReference type="Gene3D" id="3.40.50.850">
    <property type="entry name" value="Isochorismatase-like"/>
    <property type="match status" value="1"/>
</dbReference>
<organism evidence="2 3">
    <name type="scientific">Aquisphaera giovannonii</name>
    <dbReference type="NCBI Taxonomy" id="406548"/>
    <lineage>
        <taxon>Bacteria</taxon>
        <taxon>Pseudomonadati</taxon>
        <taxon>Planctomycetota</taxon>
        <taxon>Planctomycetia</taxon>
        <taxon>Isosphaerales</taxon>
        <taxon>Isosphaeraceae</taxon>
        <taxon>Aquisphaera</taxon>
    </lineage>
</organism>
<keyword evidence="3" id="KW-1185">Reference proteome</keyword>
<sequence>MRVTERLTARHGALLVVDMQEKLLAAIPDGDAVTANAGRLARGAAMLGMPTWATEQYPKGLGPTVAPIVEQIPERHSKMTFHCCAVPWLVEQLYSRHIRHVTLAGVEAHVCVAQTALELLDMGFRVQVPADAVASRKKFDWEFCLRRLEHAGATVSTTEAVLFEWLGTADRPEFKEFSRMVKEAGPTAQ</sequence>
<dbReference type="InterPro" id="IPR000868">
    <property type="entry name" value="Isochorismatase-like_dom"/>
</dbReference>
<dbReference type="OrthoDB" id="9789777at2"/>
<accession>A0A5B9W9L7</accession>
<dbReference type="Proteomes" id="UP000324233">
    <property type="component" value="Chromosome"/>
</dbReference>
<reference evidence="2 3" key="1">
    <citation type="submission" date="2019-08" db="EMBL/GenBank/DDBJ databases">
        <title>Deep-cultivation of Planctomycetes and their phenomic and genomic characterization uncovers novel biology.</title>
        <authorList>
            <person name="Wiegand S."/>
            <person name="Jogler M."/>
            <person name="Boedeker C."/>
            <person name="Pinto D."/>
            <person name="Vollmers J."/>
            <person name="Rivas-Marin E."/>
            <person name="Kohn T."/>
            <person name="Peeters S.H."/>
            <person name="Heuer A."/>
            <person name="Rast P."/>
            <person name="Oberbeckmann S."/>
            <person name="Bunk B."/>
            <person name="Jeske O."/>
            <person name="Meyerdierks A."/>
            <person name="Storesund J.E."/>
            <person name="Kallscheuer N."/>
            <person name="Luecker S."/>
            <person name="Lage O.M."/>
            <person name="Pohl T."/>
            <person name="Merkel B.J."/>
            <person name="Hornburger P."/>
            <person name="Mueller R.-W."/>
            <person name="Bruemmer F."/>
            <person name="Labrenz M."/>
            <person name="Spormann A.M."/>
            <person name="Op den Camp H."/>
            <person name="Overmann J."/>
            <person name="Amann R."/>
            <person name="Jetten M.S.M."/>
            <person name="Mascher T."/>
            <person name="Medema M.H."/>
            <person name="Devos D.P."/>
            <person name="Kaster A.-K."/>
            <person name="Ovreas L."/>
            <person name="Rohde M."/>
            <person name="Galperin M.Y."/>
            <person name="Jogler C."/>
        </authorList>
    </citation>
    <scope>NUCLEOTIDE SEQUENCE [LARGE SCALE GENOMIC DNA]</scope>
    <source>
        <strain evidence="2 3">OJF2</strain>
    </source>
</reference>
<proteinExistence type="predicted"/>
<dbReference type="InterPro" id="IPR050993">
    <property type="entry name" value="Isochorismatase_domain"/>
</dbReference>